<feature type="transmembrane region" description="Helical" evidence="6">
    <location>
        <begin position="432"/>
        <end position="452"/>
    </location>
</feature>
<feature type="transmembrane region" description="Helical" evidence="6">
    <location>
        <begin position="127"/>
        <end position="146"/>
    </location>
</feature>
<evidence type="ECO:0000256" key="1">
    <source>
        <dbReference type="ARBA" id="ARBA00004141"/>
    </source>
</evidence>
<reference evidence="7 8" key="1">
    <citation type="journal article" date="2013" name="PLoS Genet.">
        <title>Genomic mechanisms accounting for the adaptation to parasitism in nematode-trapping fungi.</title>
        <authorList>
            <person name="Meerupati T."/>
            <person name="Andersson K.M."/>
            <person name="Friman E."/>
            <person name="Kumar D."/>
            <person name="Tunlid A."/>
            <person name="Ahren D."/>
        </authorList>
    </citation>
    <scope>NUCLEOTIDE SEQUENCE [LARGE SCALE GENOMIC DNA]</scope>
    <source>
        <strain evidence="7 8">CBS 200.50</strain>
    </source>
</reference>
<organism evidence="7 8">
    <name type="scientific">Dactylellina haptotyla (strain CBS 200.50)</name>
    <name type="common">Nematode-trapping fungus</name>
    <name type="synonym">Monacrosporium haptotylum</name>
    <dbReference type="NCBI Taxonomy" id="1284197"/>
    <lineage>
        <taxon>Eukaryota</taxon>
        <taxon>Fungi</taxon>
        <taxon>Dikarya</taxon>
        <taxon>Ascomycota</taxon>
        <taxon>Pezizomycotina</taxon>
        <taxon>Orbiliomycetes</taxon>
        <taxon>Orbiliales</taxon>
        <taxon>Orbiliaceae</taxon>
        <taxon>Dactylellina</taxon>
    </lineage>
</organism>
<comment type="subcellular location">
    <subcellularLocation>
        <location evidence="1">Membrane</location>
        <topology evidence="1">Multi-pass membrane protein</topology>
    </subcellularLocation>
</comment>
<dbReference type="Proteomes" id="UP000015100">
    <property type="component" value="Unassembled WGS sequence"/>
</dbReference>
<dbReference type="Gene3D" id="1.20.1740.10">
    <property type="entry name" value="Amino acid/polyamine transporter I"/>
    <property type="match status" value="1"/>
</dbReference>
<evidence type="ECO:0000256" key="5">
    <source>
        <dbReference type="SAM" id="MobiDB-lite"/>
    </source>
</evidence>
<dbReference type="eggNOG" id="KOG1287">
    <property type="taxonomic scope" value="Eukaryota"/>
</dbReference>
<feature type="transmembrane region" description="Helical" evidence="6">
    <location>
        <begin position="534"/>
        <end position="553"/>
    </location>
</feature>
<feature type="transmembrane region" description="Helical" evidence="6">
    <location>
        <begin position="158"/>
        <end position="187"/>
    </location>
</feature>
<evidence type="ECO:0000256" key="3">
    <source>
        <dbReference type="ARBA" id="ARBA00022989"/>
    </source>
</evidence>
<keyword evidence="4 6" id="KW-0472">Membrane</keyword>
<dbReference type="GO" id="GO:0015179">
    <property type="term" value="F:L-amino acid transmembrane transporter activity"/>
    <property type="evidence" value="ECO:0007669"/>
    <property type="project" value="TreeGrafter"/>
</dbReference>
<feature type="transmembrane region" description="Helical" evidence="6">
    <location>
        <begin position="97"/>
        <end position="115"/>
    </location>
</feature>
<evidence type="ECO:0000313" key="8">
    <source>
        <dbReference type="Proteomes" id="UP000015100"/>
    </source>
</evidence>
<keyword evidence="2 6" id="KW-0812">Transmembrane</keyword>
<comment type="caution">
    <text evidence="7">The sequence shown here is derived from an EMBL/GenBank/DDBJ whole genome shotgun (WGS) entry which is preliminary data.</text>
</comment>
<gene>
    <name evidence="7" type="ORF">H072_2147</name>
</gene>
<reference evidence="8" key="2">
    <citation type="submission" date="2013-04" db="EMBL/GenBank/DDBJ databases">
        <title>Genomic mechanisms accounting for the adaptation to parasitism in nematode-trapping fungi.</title>
        <authorList>
            <person name="Ahren D.G."/>
        </authorList>
    </citation>
    <scope>NUCLEOTIDE SEQUENCE [LARGE SCALE GENOMIC DNA]</scope>
    <source>
        <strain evidence="8">CBS 200.50</strain>
    </source>
</reference>
<keyword evidence="3 6" id="KW-1133">Transmembrane helix</keyword>
<evidence type="ECO:0000313" key="7">
    <source>
        <dbReference type="EMBL" id="EPS43961.1"/>
    </source>
</evidence>
<dbReference type="OrthoDB" id="5982228at2759"/>
<dbReference type="STRING" id="1284197.S8ASJ5"/>
<dbReference type="InterPro" id="IPR050598">
    <property type="entry name" value="AminoAcid_Transporter"/>
</dbReference>
<evidence type="ECO:0000256" key="4">
    <source>
        <dbReference type="ARBA" id="ARBA00023136"/>
    </source>
</evidence>
<feature type="transmembrane region" description="Helical" evidence="6">
    <location>
        <begin position="332"/>
        <end position="353"/>
    </location>
</feature>
<evidence type="ECO:0000256" key="6">
    <source>
        <dbReference type="SAM" id="Phobius"/>
    </source>
</evidence>
<feature type="transmembrane region" description="Helical" evidence="6">
    <location>
        <begin position="63"/>
        <end position="85"/>
    </location>
</feature>
<proteinExistence type="predicted"/>
<feature type="region of interest" description="Disordered" evidence="5">
    <location>
        <begin position="13"/>
        <end position="46"/>
    </location>
</feature>
<sequence length="598" mass="66038">MTTIYQRTFVPEPTEDDYIPLPTRAPSDAATSPRAANAGQRGDEKSIEESAPYHYIIPEDRKLGYTSTALLIVNRIIGSGIFATVDQVVRSTDSTGTALFFWIIGGVVSLLGYAVHSDDSIQNIEAHVLLILVYSYISSLAWRSLGVELERVLQKPKYFATCLFAFQFVTSQVTAANVVLFTNYMFLAANDVDRQTSPLWLRALVGFCVITGICSIHAFLPRLGIHLGNFLGSFKVILLMVVVCAGFAVLANPEAVLDNGQKSGNYAYFDGVWNSTTVETPPEVRAMIACGGDANNAPIALAQVIFAYTGWENANYVLSEVKNPARTLKYSAPIAVSLVSILYVLANIAYFAALTKQEMIQGTANAVAVSFFRKMKVAESFSNVAVPTFIGLSALGNVFAASFALSRAKQELGKEGILPWSKFWASDWPRQAPSGGLLLHWIFTSLWVLALGRYESGYTFLNTFATYCRTLINIFLGIGLLVLQFHPRSTWREERTSFHVKWPFIVAWTMFNCYLVVAMFVPNCAIPGFGLTNYFSIPVTGICLIIGGMLYWVGFAKVLPLFGYAVETQREYLADGSQVVRYIVRTPKRGFHTWDAAE</sequence>
<keyword evidence="8" id="KW-1185">Reference proteome</keyword>
<feature type="transmembrane region" description="Helical" evidence="6">
    <location>
        <begin position="199"/>
        <end position="220"/>
    </location>
</feature>
<dbReference type="InterPro" id="IPR002293">
    <property type="entry name" value="AA/rel_permease1"/>
</dbReference>
<dbReference type="PANTHER" id="PTHR11785:SF382">
    <property type="entry name" value="LOW-AFFINITY METHIONINE PERMEASE"/>
    <property type="match status" value="1"/>
</dbReference>
<dbReference type="OMA" id="FIVNTEY"/>
<evidence type="ECO:0000256" key="2">
    <source>
        <dbReference type="ARBA" id="ARBA00022692"/>
    </source>
</evidence>
<accession>S8ASJ5</accession>
<name>S8ASJ5_DACHA</name>
<feature type="transmembrane region" description="Helical" evidence="6">
    <location>
        <begin position="232"/>
        <end position="252"/>
    </location>
</feature>
<protein>
    <recommendedName>
        <fullName evidence="9">Amino acid permease/ SLC12A domain-containing protein</fullName>
    </recommendedName>
</protein>
<dbReference type="PIRSF" id="PIRSF006060">
    <property type="entry name" value="AA_transporter"/>
    <property type="match status" value="1"/>
</dbReference>
<dbReference type="EMBL" id="AQGS01000063">
    <property type="protein sequence ID" value="EPS43961.1"/>
    <property type="molecule type" value="Genomic_DNA"/>
</dbReference>
<dbReference type="AlphaFoldDB" id="S8ASJ5"/>
<dbReference type="Pfam" id="PF13520">
    <property type="entry name" value="AA_permease_2"/>
    <property type="match status" value="1"/>
</dbReference>
<evidence type="ECO:0008006" key="9">
    <source>
        <dbReference type="Google" id="ProtNLM"/>
    </source>
</evidence>
<dbReference type="HOGENOM" id="CLU_013661_4_1_1"/>
<feature type="transmembrane region" description="Helical" evidence="6">
    <location>
        <begin position="464"/>
        <end position="483"/>
    </location>
</feature>
<dbReference type="GO" id="GO:0016020">
    <property type="term" value="C:membrane"/>
    <property type="evidence" value="ECO:0007669"/>
    <property type="project" value="UniProtKB-SubCell"/>
</dbReference>
<feature type="transmembrane region" description="Helical" evidence="6">
    <location>
        <begin position="384"/>
        <end position="405"/>
    </location>
</feature>
<dbReference type="PANTHER" id="PTHR11785">
    <property type="entry name" value="AMINO ACID TRANSPORTER"/>
    <property type="match status" value="1"/>
</dbReference>
<feature type="transmembrane region" description="Helical" evidence="6">
    <location>
        <begin position="504"/>
        <end position="522"/>
    </location>
</feature>